<evidence type="ECO:0000313" key="1">
    <source>
        <dbReference type="EnsemblPlants" id="OGLUM02G05520.1"/>
    </source>
</evidence>
<keyword evidence="2" id="KW-1185">Reference proteome</keyword>
<proteinExistence type="predicted"/>
<reference evidence="1" key="1">
    <citation type="submission" date="2015-04" db="UniProtKB">
        <authorList>
            <consortium name="EnsemblPlants"/>
        </authorList>
    </citation>
    <scope>IDENTIFICATION</scope>
</reference>
<dbReference type="Proteomes" id="UP000026961">
    <property type="component" value="Chromosome 2"/>
</dbReference>
<name>A0A0D9YN16_9ORYZ</name>
<dbReference type="EnsemblPlants" id="OGLUM02G05520.1">
    <property type="protein sequence ID" value="OGLUM02G05520.1"/>
    <property type="gene ID" value="OGLUM02G05520"/>
</dbReference>
<protein>
    <submittedName>
        <fullName evidence="1">Uncharacterized protein</fullName>
    </submittedName>
</protein>
<dbReference type="HOGENOM" id="CLU_2816563_0_0_1"/>
<accession>A0A0D9YN16</accession>
<dbReference type="AlphaFoldDB" id="A0A0D9YN16"/>
<sequence>MDRGRKQGRMKKEAISMYSLVPAHRKVIEEKEGTHELGDNISIVWSSDTTFKISQQWKEEKEKPYIY</sequence>
<dbReference type="Gramene" id="OGLUM02G05520.1">
    <property type="protein sequence ID" value="OGLUM02G05520.1"/>
    <property type="gene ID" value="OGLUM02G05520"/>
</dbReference>
<reference evidence="1" key="2">
    <citation type="submission" date="2018-05" db="EMBL/GenBank/DDBJ databases">
        <title>OgluRS3 (Oryza glumaepatula Reference Sequence Version 3).</title>
        <authorList>
            <person name="Zhang J."/>
            <person name="Kudrna D."/>
            <person name="Lee S."/>
            <person name="Talag J."/>
            <person name="Welchert J."/>
            <person name="Wing R.A."/>
        </authorList>
    </citation>
    <scope>NUCLEOTIDE SEQUENCE [LARGE SCALE GENOMIC DNA]</scope>
</reference>
<evidence type="ECO:0000313" key="2">
    <source>
        <dbReference type="Proteomes" id="UP000026961"/>
    </source>
</evidence>
<organism evidence="1">
    <name type="scientific">Oryza glumipatula</name>
    <dbReference type="NCBI Taxonomy" id="40148"/>
    <lineage>
        <taxon>Eukaryota</taxon>
        <taxon>Viridiplantae</taxon>
        <taxon>Streptophyta</taxon>
        <taxon>Embryophyta</taxon>
        <taxon>Tracheophyta</taxon>
        <taxon>Spermatophyta</taxon>
        <taxon>Magnoliopsida</taxon>
        <taxon>Liliopsida</taxon>
        <taxon>Poales</taxon>
        <taxon>Poaceae</taxon>
        <taxon>BOP clade</taxon>
        <taxon>Oryzoideae</taxon>
        <taxon>Oryzeae</taxon>
        <taxon>Oryzinae</taxon>
        <taxon>Oryza</taxon>
    </lineage>
</organism>